<dbReference type="InterPro" id="IPR004821">
    <property type="entry name" value="Cyt_trans-like"/>
</dbReference>
<comment type="pathway">
    <text evidence="1">Cofactor biosynthesis; FAD biosynthesis; FAD from FMN: step 1/1.</text>
</comment>
<name>A0A090YXD7_9BACI</name>
<dbReference type="RefSeq" id="WP_042983362.1">
    <property type="nucleotide sequence ID" value="NZ_JMQC01000008.1"/>
</dbReference>
<reference evidence="13 15" key="1">
    <citation type="submission" date="2014-04" db="EMBL/GenBank/DDBJ databases">
        <authorList>
            <person name="Bishop-Lilly K.A."/>
            <person name="Broomall S.M."/>
            <person name="Chain P.S."/>
            <person name="Chertkov O."/>
            <person name="Coyne S.R."/>
            <person name="Daligault H.E."/>
            <person name="Davenport K.W."/>
            <person name="Erkkila T."/>
            <person name="Frey K.G."/>
            <person name="Gibbons H.S."/>
            <person name="Gu W."/>
            <person name="Jaissle J."/>
            <person name="Johnson S.L."/>
            <person name="Koroleva G.I."/>
            <person name="Ladner J.T."/>
            <person name="Lo C.-C."/>
            <person name="Minogue T.D."/>
            <person name="Munk C."/>
            <person name="Palacios G.F."/>
            <person name="Redden C.L."/>
            <person name="Rosenzweig C.N."/>
            <person name="Scholz M.B."/>
            <person name="Teshima H."/>
            <person name="Xu Y."/>
        </authorList>
    </citation>
    <scope>NUCLEOTIDE SEQUENCE [LARGE SCALE GENOMIC DNA]</scope>
    <source>
        <strain evidence="13 15">BHP</strain>
    </source>
</reference>
<evidence type="ECO:0000313" key="15">
    <source>
        <dbReference type="Proteomes" id="UP000029389"/>
    </source>
</evidence>
<evidence type="ECO:0000256" key="6">
    <source>
        <dbReference type="ARBA" id="ARBA00022679"/>
    </source>
</evidence>
<keyword evidence="7" id="KW-0548">Nucleotidyltransferase</keyword>
<gene>
    <name evidence="14" type="ORF">D0U04_09805</name>
    <name evidence="13" type="ORF">DJ93_4484</name>
</gene>
<sequence length="182" mass="21016">MRIIYIHEHCIPEFTKSIVSIGAFDGVHKGHQSVIRNAVEKAKELKITNVVYTFDPPPRSYFQGAKVLTPIDEKLKRFQNLGVEHVIVIRFDEIYVTKRASHFIQELQSLCPVEICVGQDFRFGKNREGDIELLRKYFNISIVEAICCEEGERISSTRIRKHVFQGELQKSESLLGWPIKTI</sequence>
<evidence type="ECO:0000313" key="14">
    <source>
        <dbReference type="EMBL" id="RFT67055.1"/>
    </source>
</evidence>
<dbReference type="InterPro" id="IPR015864">
    <property type="entry name" value="FAD_synthase"/>
</dbReference>
<dbReference type="EMBL" id="QVOD01000009">
    <property type="protein sequence ID" value="RFT67055.1"/>
    <property type="molecule type" value="Genomic_DNA"/>
</dbReference>
<dbReference type="Proteomes" id="UP000029389">
    <property type="component" value="Unassembled WGS sequence"/>
</dbReference>
<dbReference type="GO" id="GO:0008531">
    <property type="term" value="F:riboflavin kinase activity"/>
    <property type="evidence" value="ECO:0007669"/>
    <property type="project" value="TreeGrafter"/>
</dbReference>
<organism evidence="13 15">
    <name type="scientific">Bacillus clarus</name>
    <dbReference type="NCBI Taxonomy" id="2338372"/>
    <lineage>
        <taxon>Bacteria</taxon>
        <taxon>Bacillati</taxon>
        <taxon>Bacillota</taxon>
        <taxon>Bacilli</taxon>
        <taxon>Bacillales</taxon>
        <taxon>Bacillaceae</taxon>
        <taxon>Bacillus</taxon>
        <taxon>Bacillus cereus group</taxon>
    </lineage>
</organism>
<feature type="domain" description="FAD synthetase" evidence="12">
    <location>
        <begin position="14"/>
        <end position="158"/>
    </location>
</feature>
<dbReference type="PANTHER" id="PTHR22749">
    <property type="entry name" value="RIBOFLAVIN KINASE/FMN ADENYLYLTRANSFERASE"/>
    <property type="match status" value="1"/>
</dbReference>
<dbReference type="CDD" id="cd02064">
    <property type="entry name" value="FAD_synthetase_N"/>
    <property type="match status" value="1"/>
</dbReference>
<evidence type="ECO:0000313" key="16">
    <source>
        <dbReference type="Proteomes" id="UP000264294"/>
    </source>
</evidence>
<comment type="catalytic activity">
    <reaction evidence="11">
        <text>FMN + ATP + H(+) = FAD + diphosphate</text>
        <dbReference type="Rhea" id="RHEA:17237"/>
        <dbReference type="ChEBI" id="CHEBI:15378"/>
        <dbReference type="ChEBI" id="CHEBI:30616"/>
        <dbReference type="ChEBI" id="CHEBI:33019"/>
        <dbReference type="ChEBI" id="CHEBI:57692"/>
        <dbReference type="ChEBI" id="CHEBI:58210"/>
        <dbReference type="EC" id="2.7.7.2"/>
    </reaction>
</comment>
<dbReference type="EMBL" id="JMQC01000008">
    <property type="protein sequence ID" value="KFN02585.1"/>
    <property type="molecule type" value="Genomic_DNA"/>
</dbReference>
<dbReference type="PATRIC" id="fig|1405.8.peg.4616"/>
<evidence type="ECO:0000256" key="2">
    <source>
        <dbReference type="ARBA" id="ARBA00010214"/>
    </source>
</evidence>
<evidence type="ECO:0000256" key="7">
    <source>
        <dbReference type="ARBA" id="ARBA00022695"/>
    </source>
</evidence>
<proteinExistence type="inferred from homology"/>
<evidence type="ECO:0000313" key="13">
    <source>
        <dbReference type="EMBL" id="KFN02585.1"/>
    </source>
</evidence>
<dbReference type="GO" id="GO:0006747">
    <property type="term" value="P:FAD biosynthetic process"/>
    <property type="evidence" value="ECO:0007669"/>
    <property type="project" value="UniProtKB-UniPathway"/>
</dbReference>
<evidence type="ECO:0000256" key="9">
    <source>
        <dbReference type="ARBA" id="ARBA00022827"/>
    </source>
</evidence>
<dbReference type="GO" id="GO:0009231">
    <property type="term" value="P:riboflavin biosynthetic process"/>
    <property type="evidence" value="ECO:0007669"/>
    <property type="project" value="InterPro"/>
</dbReference>
<evidence type="ECO:0000256" key="3">
    <source>
        <dbReference type="ARBA" id="ARBA00012393"/>
    </source>
</evidence>
<dbReference type="GO" id="GO:0005524">
    <property type="term" value="F:ATP binding"/>
    <property type="evidence" value="ECO:0007669"/>
    <property type="project" value="UniProtKB-KW"/>
</dbReference>
<dbReference type="NCBIfam" id="TIGR00125">
    <property type="entry name" value="cyt_tran_rel"/>
    <property type="match status" value="1"/>
</dbReference>
<dbReference type="AlphaFoldDB" id="A0A090YXD7"/>
<dbReference type="Pfam" id="PF06574">
    <property type="entry name" value="FAD_syn"/>
    <property type="match status" value="1"/>
</dbReference>
<keyword evidence="16" id="KW-1185">Reference proteome</keyword>
<keyword evidence="4" id="KW-0285">Flavoprotein</keyword>
<dbReference type="InterPro" id="IPR014729">
    <property type="entry name" value="Rossmann-like_a/b/a_fold"/>
</dbReference>
<dbReference type="SUPFAM" id="SSF52374">
    <property type="entry name" value="Nucleotidylyl transferase"/>
    <property type="match status" value="1"/>
</dbReference>
<keyword evidence="10" id="KW-0067">ATP-binding</keyword>
<dbReference type="InterPro" id="IPR023468">
    <property type="entry name" value="Riboflavin_kinase"/>
</dbReference>
<evidence type="ECO:0000256" key="4">
    <source>
        <dbReference type="ARBA" id="ARBA00022630"/>
    </source>
</evidence>
<dbReference type="GO" id="GO:0003919">
    <property type="term" value="F:FMN adenylyltransferase activity"/>
    <property type="evidence" value="ECO:0007669"/>
    <property type="project" value="UniProtKB-EC"/>
</dbReference>
<dbReference type="GO" id="GO:0009398">
    <property type="term" value="P:FMN biosynthetic process"/>
    <property type="evidence" value="ECO:0007669"/>
    <property type="project" value="TreeGrafter"/>
</dbReference>
<reference evidence="14 16" key="2">
    <citation type="submission" date="2018-08" db="EMBL/GenBank/DDBJ databases">
        <title>Bacillus clarus sp. nov. strain PS00077A.</title>
        <authorList>
            <person name="Mendez Acevedo M."/>
            <person name="Carroll L."/>
            <person name="Mukherjee M."/>
            <person name="Wiedmann M."/>
            <person name="Kovac J."/>
        </authorList>
    </citation>
    <scope>NUCLEOTIDE SEQUENCE [LARGE SCALE GENOMIC DNA]</scope>
    <source>
        <strain evidence="14 16">PS00077A</strain>
    </source>
</reference>
<evidence type="ECO:0000256" key="11">
    <source>
        <dbReference type="ARBA" id="ARBA00049494"/>
    </source>
</evidence>
<dbReference type="FunFam" id="3.40.50.620:FF:000021">
    <property type="entry name" value="Riboflavin biosynthesis protein"/>
    <property type="match status" value="1"/>
</dbReference>
<keyword evidence="9" id="KW-0274">FAD</keyword>
<evidence type="ECO:0000256" key="8">
    <source>
        <dbReference type="ARBA" id="ARBA00022741"/>
    </source>
</evidence>
<protein>
    <recommendedName>
        <fullName evidence="3">FAD synthase</fullName>
        <ecNumber evidence="3">2.7.7.2</ecNumber>
    </recommendedName>
</protein>
<comment type="caution">
    <text evidence="13">The sequence shown here is derived from an EMBL/GenBank/DDBJ whole genome shotgun (WGS) entry which is preliminary data.</text>
</comment>
<dbReference type="Gene3D" id="3.40.50.620">
    <property type="entry name" value="HUPs"/>
    <property type="match status" value="1"/>
</dbReference>
<evidence type="ECO:0000256" key="1">
    <source>
        <dbReference type="ARBA" id="ARBA00004726"/>
    </source>
</evidence>
<keyword evidence="6 13" id="KW-0808">Transferase</keyword>
<evidence type="ECO:0000256" key="10">
    <source>
        <dbReference type="ARBA" id="ARBA00022840"/>
    </source>
</evidence>
<keyword evidence="5" id="KW-0288">FMN</keyword>
<comment type="similarity">
    <text evidence="2">Belongs to the RibF family.</text>
</comment>
<dbReference type="PANTHER" id="PTHR22749:SF6">
    <property type="entry name" value="RIBOFLAVIN KINASE"/>
    <property type="match status" value="1"/>
</dbReference>
<dbReference type="Proteomes" id="UP000264294">
    <property type="component" value="Unassembled WGS sequence"/>
</dbReference>
<evidence type="ECO:0000259" key="12">
    <source>
        <dbReference type="Pfam" id="PF06574"/>
    </source>
</evidence>
<dbReference type="UniPathway" id="UPA00277">
    <property type="reaction ID" value="UER00407"/>
</dbReference>
<keyword evidence="8" id="KW-0547">Nucleotide-binding</keyword>
<evidence type="ECO:0000256" key="5">
    <source>
        <dbReference type="ARBA" id="ARBA00022643"/>
    </source>
</evidence>
<accession>A0A090YXD7</accession>
<dbReference type="EC" id="2.7.7.2" evidence="3"/>